<dbReference type="InterPro" id="IPR012910">
    <property type="entry name" value="Plug_dom"/>
</dbReference>
<dbReference type="InterPro" id="IPR023997">
    <property type="entry name" value="TonB-dep_OMP_SusC/RagA_CS"/>
</dbReference>
<feature type="domain" description="TonB-dependent receptor plug" evidence="8">
    <location>
        <begin position="215"/>
        <end position="332"/>
    </location>
</feature>
<dbReference type="OrthoDB" id="9768177at2"/>
<keyword evidence="4 7" id="KW-0812">Transmembrane</keyword>
<accession>A0A1N6JSX1</accession>
<dbReference type="Pfam" id="PF13715">
    <property type="entry name" value="CarbopepD_reg_2"/>
    <property type="match status" value="1"/>
</dbReference>
<dbReference type="InterPro" id="IPR037066">
    <property type="entry name" value="Plug_dom_sf"/>
</dbReference>
<dbReference type="NCBIfam" id="TIGR04056">
    <property type="entry name" value="OMP_RagA_SusC"/>
    <property type="match status" value="1"/>
</dbReference>
<dbReference type="SUPFAM" id="SSF49464">
    <property type="entry name" value="Carboxypeptidase regulatory domain-like"/>
    <property type="match status" value="1"/>
</dbReference>
<evidence type="ECO:0000256" key="7">
    <source>
        <dbReference type="PROSITE-ProRule" id="PRU01360"/>
    </source>
</evidence>
<keyword evidence="5 7" id="KW-0472">Membrane</keyword>
<dbReference type="STRING" id="536979.SAMN04488055_4377"/>
<dbReference type="InterPro" id="IPR008969">
    <property type="entry name" value="CarboxyPept-like_regulatory"/>
</dbReference>
<comment type="similarity">
    <text evidence="7">Belongs to the TonB-dependent receptor family.</text>
</comment>
<evidence type="ECO:0000313" key="10">
    <source>
        <dbReference type="Proteomes" id="UP000185003"/>
    </source>
</evidence>
<dbReference type="NCBIfam" id="TIGR04057">
    <property type="entry name" value="SusC_RagA_signa"/>
    <property type="match status" value="1"/>
</dbReference>
<evidence type="ECO:0000256" key="4">
    <source>
        <dbReference type="ARBA" id="ARBA00022692"/>
    </source>
</evidence>
<dbReference type="Proteomes" id="UP000185003">
    <property type="component" value="Unassembled WGS sequence"/>
</dbReference>
<dbReference type="AlphaFoldDB" id="A0A1N6JSX1"/>
<dbReference type="RefSeq" id="WP_084185753.1">
    <property type="nucleotide sequence ID" value="NZ_FSRA01000002.1"/>
</dbReference>
<dbReference type="GO" id="GO:0009279">
    <property type="term" value="C:cell outer membrane"/>
    <property type="evidence" value="ECO:0007669"/>
    <property type="project" value="UniProtKB-SubCell"/>
</dbReference>
<evidence type="ECO:0000256" key="6">
    <source>
        <dbReference type="ARBA" id="ARBA00023237"/>
    </source>
</evidence>
<dbReference type="InterPro" id="IPR039426">
    <property type="entry name" value="TonB-dep_rcpt-like"/>
</dbReference>
<evidence type="ECO:0000256" key="1">
    <source>
        <dbReference type="ARBA" id="ARBA00004571"/>
    </source>
</evidence>
<keyword evidence="3 7" id="KW-1134">Transmembrane beta strand</keyword>
<name>A0A1N6JSX1_9BACT</name>
<keyword evidence="10" id="KW-1185">Reference proteome</keyword>
<dbReference type="SUPFAM" id="SSF56935">
    <property type="entry name" value="Porins"/>
    <property type="match status" value="1"/>
</dbReference>
<gene>
    <name evidence="9" type="ORF">SAMN04488055_4377</name>
</gene>
<keyword evidence="2 7" id="KW-0813">Transport</keyword>
<dbReference type="InterPro" id="IPR036942">
    <property type="entry name" value="Beta-barrel_TonB_sf"/>
</dbReference>
<protein>
    <submittedName>
        <fullName evidence="9">TonB-linked outer membrane protein, SusC/RagA family</fullName>
    </submittedName>
</protein>
<dbReference type="Gene3D" id="2.40.170.20">
    <property type="entry name" value="TonB-dependent receptor, beta-barrel domain"/>
    <property type="match status" value="1"/>
</dbReference>
<evidence type="ECO:0000256" key="5">
    <source>
        <dbReference type="ARBA" id="ARBA00023136"/>
    </source>
</evidence>
<dbReference type="EMBL" id="FSRA01000002">
    <property type="protein sequence ID" value="SIO47484.1"/>
    <property type="molecule type" value="Genomic_DNA"/>
</dbReference>
<organism evidence="9 10">
    <name type="scientific">Chitinophaga niabensis</name>
    <dbReference type="NCBI Taxonomy" id="536979"/>
    <lineage>
        <taxon>Bacteria</taxon>
        <taxon>Pseudomonadati</taxon>
        <taxon>Bacteroidota</taxon>
        <taxon>Chitinophagia</taxon>
        <taxon>Chitinophagales</taxon>
        <taxon>Chitinophagaceae</taxon>
        <taxon>Chitinophaga</taxon>
    </lineage>
</organism>
<dbReference type="Gene3D" id="2.170.130.10">
    <property type="entry name" value="TonB-dependent receptor, plug domain"/>
    <property type="match status" value="1"/>
</dbReference>
<proteinExistence type="inferred from homology"/>
<keyword evidence="6 7" id="KW-0998">Cell outer membrane</keyword>
<evidence type="ECO:0000256" key="3">
    <source>
        <dbReference type="ARBA" id="ARBA00022452"/>
    </source>
</evidence>
<dbReference type="InterPro" id="IPR023996">
    <property type="entry name" value="TonB-dep_OMP_SusC/RagA"/>
</dbReference>
<evidence type="ECO:0000259" key="8">
    <source>
        <dbReference type="Pfam" id="PF07715"/>
    </source>
</evidence>
<dbReference type="PROSITE" id="PS52016">
    <property type="entry name" value="TONB_DEPENDENT_REC_3"/>
    <property type="match status" value="1"/>
</dbReference>
<comment type="subcellular location">
    <subcellularLocation>
        <location evidence="1 7">Cell outer membrane</location>
        <topology evidence="1 7">Multi-pass membrane protein</topology>
    </subcellularLocation>
</comment>
<sequence>MTKTLPRSCMMFAMLLLWQTITTFAYGQQKKYSFNWENVALSSVFKQIEQAANVRFSYNPSGIKENTSIHLRIDSQQLDAVVARLCQAINSNYRITDNIVMIRPTSGPTEVATHPLQGRVVNEKGEALPGVTVHNLRLKKAVHTVDNGTYTIEANQGDRIEFTMIGFESLVRIAGAEGSVLNITLKEKVTELGAVVVTALGIRREARALGYAHAEVSGDDMKRARETNVINSLAGKVPGLVINSTAGGPAGSSRVIIRGNTTITGNNQPLYVVDGVPIDNSNYGQVGSEKYSSGFDFGDAISAINPDDIETISVLKGPSASALYGSRAGHGVILITTKKGTLKKSLGIELNSTATMEKQLTRFDDYQYEYGQGTGGTIPRDKDQARTTLFSNFGARLDPNLPVTGFDGKLRPYGLVRNNIENFFRTGSTFTNTISLTSSTDNTAFRLSLSDLRNNDIVPNSDMNRNTVNFSSNSKFGKKLTVDAKVMYMREKVNNRPALGDDAGNIGNSFVGLANNVDQEIFSTGYKNINGDYVDWGGGEYRLNPYWVINEMQNTTKKDRVIGNLVANYQFKDWIGLQGRFSTDFTYFNYRKFSPPSTPGSITGRYEGVDQKYQTTEADLLLTLQKQFTPKWYAAARLGTSLSQYSKPGTRLLATDMQVKDVISFNSFNDKVVEDLESRKRINSFYGLFSVAYKNWAYLDASVRRDAASTLPKDVNSYIYGSLSGSFVFSDALNLKGKTLSYGKLRASIAEVGNDTDPFMDGLYYSLAPYPINGQALGGVDGKIMPITDLKPTRTRSFEVGTEMKFLNNNIGLDVTYYSQDSRDQINYLPAPTSSGFTQRLINAGVISNSGWEIALSATPVNKGDFRWDISVNAARNKNVVKSLANGVPFLTLSDARWLGVSVVAQPNTPYGAILGYDYQYDAGGNVILDSITLTPLTTDNRQVLGKGTWDWTGGMTTSLSYKNFTFNAILDIKQGADLFSMTNLFAVIRGSHKTTLEGRQEWIHSEEERLAANKTAIEWKEEGKVRGYVPQGVVPNGMGPDGKQQYVKNTAAVDPGQYWSLFYSDNKGITTPFLYDASYIKMREMSLMYSVPSGLLKRIGINALTVAIVSRNPFILHKNVPNVDPDSNYNNGNGQGLEYGSLPSRRSWGLNLNARF</sequence>
<dbReference type="Gene3D" id="3.55.50.30">
    <property type="match status" value="1"/>
</dbReference>
<evidence type="ECO:0000256" key="2">
    <source>
        <dbReference type="ARBA" id="ARBA00022448"/>
    </source>
</evidence>
<evidence type="ECO:0000313" key="9">
    <source>
        <dbReference type="EMBL" id="SIO47484.1"/>
    </source>
</evidence>
<reference evidence="9 10" key="1">
    <citation type="submission" date="2016-11" db="EMBL/GenBank/DDBJ databases">
        <authorList>
            <person name="Jaros S."/>
            <person name="Januszkiewicz K."/>
            <person name="Wedrychowicz H."/>
        </authorList>
    </citation>
    <scope>NUCLEOTIDE SEQUENCE [LARGE SCALE GENOMIC DNA]</scope>
    <source>
        <strain evidence="9 10">DSM 24787</strain>
    </source>
</reference>
<dbReference type="Pfam" id="PF07715">
    <property type="entry name" value="Plug"/>
    <property type="match status" value="1"/>
</dbReference>